<evidence type="ECO:0000256" key="1">
    <source>
        <dbReference type="SAM" id="MobiDB-lite"/>
    </source>
</evidence>
<feature type="region of interest" description="Disordered" evidence="1">
    <location>
        <begin position="283"/>
        <end position="307"/>
    </location>
</feature>
<evidence type="ECO:0000313" key="3">
    <source>
        <dbReference type="Proteomes" id="UP000800082"/>
    </source>
</evidence>
<name>A0A6A5R4N6_9PLEO</name>
<dbReference type="GeneID" id="54347222"/>
<proteinExistence type="predicted"/>
<sequence>MQTSTFCTFRIFHLIMHNAVEVTMPTENERPLLRNSISPLLSLPHELLHFISSSITNFQPWTFTSIREHADPSIDDKDLLPHVGDFETIDLRPAHRTVLGLSSEYGWLTLVLSRHPYHLSRSDKTGISPAITQALRRANAQLEQMHCAEGEPRSTPIYRSSRRASRISPTDNAACQKACMQQYHAHVHLEEETCPVASSGAARLRTARSYEDEPSGASALIACSPAPVLKLSSQDIARLASQLQSLESTEDKVVAMAAILITLVQCRLALLADLDKCEPDSPIPSIELSESTVPATPKTGPRHDRLRSMSGSTVAEAVVAQTQSLSLSPISTTYCSGRSRTAAVSWAEKRVSEERDVGTAPKRPRLMQYKQVSSGRVATLMDQFEKFHL</sequence>
<dbReference type="RefSeq" id="XP_033442905.1">
    <property type="nucleotide sequence ID" value="XM_033589575.1"/>
</dbReference>
<dbReference type="AlphaFoldDB" id="A0A6A5R4N6"/>
<dbReference type="OrthoDB" id="3785674at2759"/>
<dbReference type="Proteomes" id="UP000800082">
    <property type="component" value="Unassembled WGS sequence"/>
</dbReference>
<reference evidence="2" key="1">
    <citation type="journal article" date="2020" name="Stud. Mycol.">
        <title>101 Dothideomycetes genomes: a test case for predicting lifestyles and emergence of pathogens.</title>
        <authorList>
            <person name="Haridas S."/>
            <person name="Albert R."/>
            <person name="Binder M."/>
            <person name="Bloem J."/>
            <person name="Labutti K."/>
            <person name="Salamov A."/>
            <person name="Andreopoulos B."/>
            <person name="Baker S."/>
            <person name="Barry K."/>
            <person name="Bills G."/>
            <person name="Bluhm B."/>
            <person name="Cannon C."/>
            <person name="Castanera R."/>
            <person name="Culley D."/>
            <person name="Daum C."/>
            <person name="Ezra D."/>
            <person name="Gonzalez J."/>
            <person name="Henrissat B."/>
            <person name="Kuo A."/>
            <person name="Liang C."/>
            <person name="Lipzen A."/>
            <person name="Lutzoni F."/>
            <person name="Magnuson J."/>
            <person name="Mondo S."/>
            <person name="Nolan M."/>
            <person name="Ohm R."/>
            <person name="Pangilinan J."/>
            <person name="Park H.-J."/>
            <person name="Ramirez L."/>
            <person name="Alfaro M."/>
            <person name="Sun H."/>
            <person name="Tritt A."/>
            <person name="Yoshinaga Y."/>
            <person name="Zwiers L.-H."/>
            <person name="Turgeon B."/>
            <person name="Goodwin S."/>
            <person name="Spatafora J."/>
            <person name="Crous P."/>
            <person name="Grigoriev I."/>
        </authorList>
    </citation>
    <scope>NUCLEOTIDE SEQUENCE</scope>
    <source>
        <strain evidence="2">CBS 183.55</strain>
    </source>
</reference>
<dbReference type="EMBL" id="ML979018">
    <property type="protein sequence ID" value="KAF1922652.1"/>
    <property type="molecule type" value="Genomic_DNA"/>
</dbReference>
<feature type="region of interest" description="Disordered" evidence="1">
    <location>
        <begin position="146"/>
        <end position="165"/>
    </location>
</feature>
<keyword evidence="3" id="KW-1185">Reference proteome</keyword>
<accession>A0A6A5R4N6</accession>
<protein>
    <submittedName>
        <fullName evidence="2">Uncharacterized protein</fullName>
    </submittedName>
</protein>
<gene>
    <name evidence="2" type="ORF">M421DRAFT_351691</name>
</gene>
<organism evidence="2 3">
    <name type="scientific">Didymella exigua CBS 183.55</name>
    <dbReference type="NCBI Taxonomy" id="1150837"/>
    <lineage>
        <taxon>Eukaryota</taxon>
        <taxon>Fungi</taxon>
        <taxon>Dikarya</taxon>
        <taxon>Ascomycota</taxon>
        <taxon>Pezizomycotina</taxon>
        <taxon>Dothideomycetes</taxon>
        <taxon>Pleosporomycetidae</taxon>
        <taxon>Pleosporales</taxon>
        <taxon>Pleosporineae</taxon>
        <taxon>Didymellaceae</taxon>
        <taxon>Didymella</taxon>
    </lineage>
</organism>
<evidence type="ECO:0000313" key="2">
    <source>
        <dbReference type="EMBL" id="KAF1922652.1"/>
    </source>
</evidence>